<proteinExistence type="predicted"/>
<evidence type="ECO:0000313" key="3">
    <source>
        <dbReference type="Proteomes" id="UP001234989"/>
    </source>
</evidence>
<feature type="region of interest" description="Disordered" evidence="1">
    <location>
        <begin position="234"/>
        <end position="324"/>
    </location>
</feature>
<dbReference type="CDD" id="cd01647">
    <property type="entry name" value="RT_LTR"/>
    <property type="match status" value="1"/>
</dbReference>
<dbReference type="Pfam" id="PF08284">
    <property type="entry name" value="RVP_2"/>
    <property type="match status" value="1"/>
</dbReference>
<dbReference type="InterPro" id="IPR043128">
    <property type="entry name" value="Rev_trsase/Diguanyl_cyclase"/>
</dbReference>
<accession>A0AAF0UP52</accession>
<organism evidence="2 3">
    <name type="scientific">Solanum verrucosum</name>
    <dbReference type="NCBI Taxonomy" id="315347"/>
    <lineage>
        <taxon>Eukaryota</taxon>
        <taxon>Viridiplantae</taxon>
        <taxon>Streptophyta</taxon>
        <taxon>Embryophyta</taxon>
        <taxon>Tracheophyta</taxon>
        <taxon>Spermatophyta</taxon>
        <taxon>Magnoliopsida</taxon>
        <taxon>eudicotyledons</taxon>
        <taxon>Gunneridae</taxon>
        <taxon>Pentapetalae</taxon>
        <taxon>asterids</taxon>
        <taxon>lamiids</taxon>
        <taxon>Solanales</taxon>
        <taxon>Solanaceae</taxon>
        <taxon>Solanoideae</taxon>
        <taxon>Solaneae</taxon>
        <taxon>Solanum</taxon>
    </lineage>
</organism>
<dbReference type="AlphaFoldDB" id="A0AAF0UP52"/>
<dbReference type="Proteomes" id="UP001234989">
    <property type="component" value="Chromosome 10"/>
</dbReference>
<keyword evidence="3" id="KW-1185">Reference proteome</keyword>
<dbReference type="Gene3D" id="3.30.70.270">
    <property type="match status" value="1"/>
</dbReference>
<sequence>MLKVFTFDVYALLDRCVNFSFVTPYVTMKFGISLKELLKPFCFPTQIGDSILPERAYRGCTIFFNHKDTMTELVELDMVYFDVILDVLLRVPPEREIEFGIDILPNTQPISIIPYIMAPSELKQLIEQLQDILNKGFIQTSVSPWGALVLFVRKKDGSLRICIDYHQLNKVTIKNKYPLPRIDDLFDKLQCASYFSKIDLRSGYHQLREFKVGVKIWHEGPFGELSRAHRMVQRPKVVGRNQPPRKRARGIVINVSVRPSRTAHTKPPQREGKGKGKGPVQPSLAEENSNSIGVYATHLTTSEFDGEGNSGDRSLISVSKSNDD</sequence>
<dbReference type="EMBL" id="CP133621">
    <property type="protein sequence ID" value="WMV50273.1"/>
    <property type="molecule type" value="Genomic_DNA"/>
</dbReference>
<name>A0AAF0UP52_SOLVR</name>
<dbReference type="Gene3D" id="3.10.10.10">
    <property type="entry name" value="HIV Type 1 Reverse Transcriptase, subunit A, domain 1"/>
    <property type="match status" value="1"/>
</dbReference>
<dbReference type="SUPFAM" id="SSF56672">
    <property type="entry name" value="DNA/RNA polymerases"/>
    <property type="match status" value="1"/>
</dbReference>
<dbReference type="PANTHER" id="PTHR15503">
    <property type="entry name" value="LDOC1 RELATED"/>
    <property type="match status" value="1"/>
</dbReference>
<evidence type="ECO:0000313" key="2">
    <source>
        <dbReference type="EMBL" id="WMV50273.1"/>
    </source>
</evidence>
<dbReference type="PANTHER" id="PTHR15503:SF45">
    <property type="entry name" value="RNA-DIRECTED DNA POLYMERASE HOMOLOG"/>
    <property type="match status" value="1"/>
</dbReference>
<gene>
    <name evidence="2" type="ORF">MTR67_043658</name>
</gene>
<dbReference type="InterPro" id="IPR043502">
    <property type="entry name" value="DNA/RNA_pol_sf"/>
</dbReference>
<evidence type="ECO:0000256" key="1">
    <source>
        <dbReference type="SAM" id="MobiDB-lite"/>
    </source>
</evidence>
<reference evidence="2" key="1">
    <citation type="submission" date="2023-08" db="EMBL/GenBank/DDBJ databases">
        <title>A de novo genome assembly of Solanum verrucosum Schlechtendal, a Mexican diploid species geographically isolated from the other diploid A-genome species in potato relatives.</title>
        <authorList>
            <person name="Hosaka K."/>
        </authorList>
    </citation>
    <scope>NUCLEOTIDE SEQUENCE</scope>
    <source>
        <tissue evidence="2">Young leaves</tissue>
    </source>
</reference>
<dbReference type="InterPro" id="IPR032567">
    <property type="entry name" value="RTL1-rel"/>
</dbReference>
<feature type="compositionally biased region" description="Polar residues" evidence="1">
    <location>
        <begin position="286"/>
        <end position="303"/>
    </location>
</feature>
<protein>
    <submittedName>
        <fullName evidence="2">Uncharacterized protein</fullName>
    </submittedName>
</protein>